<dbReference type="EMBL" id="JAYDYQ010000323">
    <property type="protein sequence ID" value="KAK4493400.1"/>
    <property type="molecule type" value="Genomic_DNA"/>
</dbReference>
<dbReference type="PANTHER" id="PTHR33091">
    <property type="entry name" value="PROTEIN, PUTATIVE, EXPRESSED-RELATED"/>
    <property type="match status" value="1"/>
</dbReference>
<gene>
    <name evidence="4" type="ORF">RD792_017698</name>
</gene>
<evidence type="ECO:0000256" key="2">
    <source>
        <dbReference type="ARBA" id="ARBA00022690"/>
    </source>
</evidence>
<protein>
    <submittedName>
        <fullName evidence="4">Uncharacterized protein</fullName>
    </submittedName>
</protein>
<keyword evidence="2" id="KW-0646">Protease inhibitor</keyword>
<accession>A0ABR0DW45</accession>
<proteinExistence type="inferred from homology"/>
<sequence length="123" mass="13556">MADCPGKDAWPELVGALGQVAERVIERENPNVNAIVVRDGTIVTADFRCDRVWVWVNDRGKDVWSELVGANGDAAATVIEMQNPNVNATVVRDGTPVTEDIRCDRVWVWVNRRGVVVHPPLIG</sequence>
<dbReference type="SUPFAM" id="SSF54654">
    <property type="entry name" value="CI-2 family of serine protease inhibitors"/>
    <property type="match status" value="2"/>
</dbReference>
<dbReference type="InterPro" id="IPR000864">
    <property type="entry name" value="Prot_inh_pot1"/>
</dbReference>
<dbReference type="InterPro" id="IPR036354">
    <property type="entry name" value="Prot_inh_pot1_sf"/>
</dbReference>
<reference evidence="4 5" key="1">
    <citation type="journal article" date="2023" name="bioRxiv">
        <title>Genome report: Whole genome sequence and annotation of Penstemon davidsonii.</title>
        <authorList>
            <person name="Ostevik K.L."/>
            <person name="Alabady M."/>
            <person name="Zhang M."/>
            <person name="Rausher M.D."/>
        </authorList>
    </citation>
    <scope>NUCLEOTIDE SEQUENCE [LARGE SCALE GENOMIC DNA]</scope>
    <source>
        <strain evidence="4">DNT005</strain>
        <tissue evidence="4">Whole leaf</tissue>
    </source>
</reference>
<evidence type="ECO:0000256" key="1">
    <source>
        <dbReference type="ARBA" id="ARBA00008210"/>
    </source>
</evidence>
<dbReference type="Gene3D" id="3.30.10.10">
    <property type="entry name" value="Trypsin Inhibitor V, subunit A"/>
    <property type="match status" value="2"/>
</dbReference>
<name>A0ABR0DW45_9LAMI</name>
<dbReference type="Proteomes" id="UP001291926">
    <property type="component" value="Unassembled WGS sequence"/>
</dbReference>
<comment type="similarity">
    <text evidence="1">Belongs to the protease inhibitor I13 (potato type I serine protease inhibitor) family.</text>
</comment>
<keyword evidence="3" id="KW-0722">Serine protease inhibitor</keyword>
<organism evidence="4 5">
    <name type="scientific">Penstemon davidsonii</name>
    <dbReference type="NCBI Taxonomy" id="160366"/>
    <lineage>
        <taxon>Eukaryota</taxon>
        <taxon>Viridiplantae</taxon>
        <taxon>Streptophyta</taxon>
        <taxon>Embryophyta</taxon>
        <taxon>Tracheophyta</taxon>
        <taxon>Spermatophyta</taxon>
        <taxon>Magnoliopsida</taxon>
        <taxon>eudicotyledons</taxon>
        <taxon>Gunneridae</taxon>
        <taxon>Pentapetalae</taxon>
        <taxon>asterids</taxon>
        <taxon>lamiids</taxon>
        <taxon>Lamiales</taxon>
        <taxon>Plantaginaceae</taxon>
        <taxon>Cheloneae</taxon>
        <taxon>Penstemon</taxon>
    </lineage>
</organism>
<dbReference type="PROSITE" id="PS00285">
    <property type="entry name" value="POTATO_INHIBITOR"/>
    <property type="match status" value="1"/>
</dbReference>
<evidence type="ECO:0000256" key="3">
    <source>
        <dbReference type="ARBA" id="ARBA00022900"/>
    </source>
</evidence>
<dbReference type="PRINTS" id="PR00292">
    <property type="entry name" value="POTATOINHBTR"/>
</dbReference>
<keyword evidence="5" id="KW-1185">Reference proteome</keyword>
<comment type="caution">
    <text evidence="4">The sequence shown here is derived from an EMBL/GenBank/DDBJ whole genome shotgun (WGS) entry which is preliminary data.</text>
</comment>
<evidence type="ECO:0000313" key="4">
    <source>
        <dbReference type="EMBL" id="KAK4493400.1"/>
    </source>
</evidence>
<dbReference type="Pfam" id="PF00280">
    <property type="entry name" value="potato_inhibit"/>
    <property type="match status" value="2"/>
</dbReference>
<evidence type="ECO:0000313" key="5">
    <source>
        <dbReference type="Proteomes" id="UP001291926"/>
    </source>
</evidence>
<dbReference type="PANTHER" id="PTHR33091:SF73">
    <property type="entry name" value="INHIBITOR OF TRYPSIN AND HAGEMAN FACTOR-LIKE"/>
    <property type="match status" value="1"/>
</dbReference>